<dbReference type="EMBL" id="JAESWA010000029">
    <property type="protein sequence ID" value="MBL4933933.1"/>
    <property type="molecule type" value="Genomic_DNA"/>
</dbReference>
<dbReference type="RefSeq" id="WP_202769395.1">
    <property type="nucleotide sequence ID" value="NZ_JAESWA010000029.1"/>
</dbReference>
<proteinExistence type="predicted"/>
<comment type="caution">
    <text evidence="2">The sequence shown here is derived from an EMBL/GenBank/DDBJ whole genome shotgun (WGS) entry which is preliminary data.</text>
</comment>
<reference evidence="2" key="1">
    <citation type="submission" date="2021-01" db="EMBL/GenBank/DDBJ databases">
        <title>Genome public.</title>
        <authorList>
            <person name="Liu C."/>
            <person name="Sun Q."/>
        </authorList>
    </citation>
    <scope>NUCLEOTIDE SEQUENCE</scope>
    <source>
        <strain evidence="2">YIM B02565</strain>
    </source>
</reference>
<keyword evidence="1" id="KW-1133">Transmembrane helix</keyword>
<feature type="transmembrane region" description="Helical" evidence="1">
    <location>
        <begin position="35"/>
        <end position="55"/>
    </location>
</feature>
<keyword evidence="3" id="KW-1185">Reference proteome</keyword>
<sequence length="226" mass="26430">MNRKRQVSFILSTIIPIIAAVVSAKLGSVAGVWEVILYITLFALVSFVTFMSQFYENEISNISTNLLDKDKTITEREKELQYTKERISELLTIRNDNSPYKISYYTRDLSLKVLQINRKYKIEILVNSIAEQYRENIITIHMKNNIEISQDIINSSSYEVVSPSPIIIEEQQKYTFKIKDSEKRFSQTKCIFYVKFKSIEKTSMYVEVSYIKSHLISKCEEINLVE</sequence>
<feature type="transmembrane region" description="Helical" evidence="1">
    <location>
        <begin position="7"/>
        <end position="29"/>
    </location>
</feature>
<organism evidence="2 3">
    <name type="scientific">Clostridium paridis</name>
    <dbReference type="NCBI Taxonomy" id="2803863"/>
    <lineage>
        <taxon>Bacteria</taxon>
        <taxon>Bacillati</taxon>
        <taxon>Bacillota</taxon>
        <taxon>Clostridia</taxon>
        <taxon>Eubacteriales</taxon>
        <taxon>Clostridiaceae</taxon>
        <taxon>Clostridium</taxon>
    </lineage>
</organism>
<evidence type="ECO:0000256" key="1">
    <source>
        <dbReference type="SAM" id="Phobius"/>
    </source>
</evidence>
<keyword evidence="1" id="KW-0812">Transmembrane</keyword>
<keyword evidence="1" id="KW-0472">Membrane</keyword>
<evidence type="ECO:0000313" key="3">
    <source>
        <dbReference type="Proteomes" id="UP000623681"/>
    </source>
</evidence>
<evidence type="ECO:0000313" key="2">
    <source>
        <dbReference type="EMBL" id="MBL4933933.1"/>
    </source>
</evidence>
<gene>
    <name evidence="2" type="ORF">JK634_19280</name>
</gene>
<dbReference type="AlphaFoldDB" id="A0A937FK35"/>
<protein>
    <submittedName>
        <fullName evidence="2">Uncharacterized protein</fullName>
    </submittedName>
</protein>
<dbReference type="Proteomes" id="UP000623681">
    <property type="component" value="Unassembled WGS sequence"/>
</dbReference>
<name>A0A937FK35_9CLOT</name>
<accession>A0A937FK35</accession>